<dbReference type="Pfam" id="PF01936">
    <property type="entry name" value="NYN"/>
    <property type="match status" value="1"/>
</dbReference>
<dbReference type="AlphaFoldDB" id="A0A8S9MW99"/>
<dbReference type="PANTHER" id="PTHR14379">
    <property type="entry name" value="LIMKAIN B LKAP"/>
    <property type="match status" value="1"/>
</dbReference>
<evidence type="ECO:0000259" key="1">
    <source>
        <dbReference type="Pfam" id="PF01936"/>
    </source>
</evidence>
<evidence type="ECO:0000313" key="3">
    <source>
        <dbReference type="Proteomes" id="UP000712600"/>
    </source>
</evidence>
<name>A0A8S9MW99_BRACR</name>
<dbReference type="GO" id="GO:0005777">
    <property type="term" value="C:peroxisome"/>
    <property type="evidence" value="ECO:0007669"/>
    <property type="project" value="InterPro"/>
</dbReference>
<evidence type="ECO:0000313" key="2">
    <source>
        <dbReference type="EMBL" id="KAF3484830.1"/>
    </source>
</evidence>
<dbReference type="GO" id="GO:0004540">
    <property type="term" value="F:RNA nuclease activity"/>
    <property type="evidence" value="ECO:0007669"/>
    <property type="project" value="InterPro"/>
</dbReference>
<proteinExistence type="predicted"/>
<sequence>MTARCLFPGVFWNLDYSRLPPISPDIIYNNIKSALAQQGHHGQGRLNGPDHGQVSVWAYCDDDDLLLLPNITMVPTGNPTARFKQMLKDILLWALFNPAHYPRTVPCLMVISDISGNRQFARVLQTLVSNDYNVLLTVSGEMEYLRSLWLYPNLKRIVTRIFWNLEDCPVPGGLRPEICIYCLAETLSTGFKSVMAYGKKRNLAFYDHLLYGFFPVTLVPTGNKDERIKKMFKDIFLWALDRPRTSRSTVVVITESFPDNMYDAALAALSSRNCELVLVDPHAVSYVKSLWLLQSLFGGGNLIDLRGRKKA</sequence>
<reference evidence="2" key="1">
    <citation type="submission" date="2019-12" db="EMBL/GenBank/DDBJ databases">
        <title>Genome sequencing and annotation of Brassica cretica.</title>
        <authorList>
            <person name="Studholme D.J."/>
            <person name="Sarris P."/>
        </authorList>
    </citation>
    <scope>NUCLEOTIDE SEQUENCE</scope>
    <source>
        <strain evidence="2">PFS-109/04</strain>
        <tissue evidence="2">Leaf</tissue>
    </source>
</reference>
<dbReference type="EMBL" id="QGKX02002183">
    <property type="protein sequence ID" value="KAF3484830.1"/>
    <property type="molecule type" value="Genomic_DNA"/>
</dbReference>
<gene>
    <name evidence="2" type="ORF">F2Q69_00056495</name>
</gene>
<protein>
    <recommendedName>
        <fullName evidence="1">NYN domain-containing protein</fullName>
    </recommendedName>
</protein>
<organism evidence="2 3">
    <name type="scientific">Brassica cretica</name>
    <name type="common">Mustard</name>
    <dbReference type="NCBI Taxonomy" id="69181"/>
    <lineage>
        <taxon>Eukaryota</taxon>
        <taxon>Viridiplantae</taxon>
        <taxon>Streptophyta</taxon>
        <taxon>Embryophyta</taxon>
        <taxon>Tracheophyta</taxon>
        <taxon>Spermatophyta</taxon>
        <taxon>Magnoliopsida</taxon>
        <taxon>eudicotyledons</taxon>
        <taxon>Gunneridae</taxon>
        <taxon>Pentapetalae</taxon>
        <taxon>rosids</taxon>
        <taxon>malvids</taxon>
        <taxon>Brassicales</taxon>
        <taxon>Brassicaceae</taxon>
        <taxon>Brassiceae</taxon>
        <taxon>Brassica</taxon>
    </lineage>
</organism>
<dbReference type="PANTHER" id="PTHR14379:SF39">
    <property type="entry name" value="NYN DOMAIN-CONTAINING PROTEIN"/>
    <property type="match status" value="1"/>
</dbReference>
<accession>A0A8S9MW99</accession>
<dbReference type="Proteomes" id="UP000712600">
    <property type="component" value="Unassembled WGS sequence"/>
</dbReference>
<dbReference type="InterPro" id="IPR024768">
    <property type="entry name" value="Marf1"/>
</dbReference>
<dbReference type="InterPro" id="IPR021139">
    <property type="entry name" value="NYN"/>
</dbReference>
<feature type="domain" description="NYN" evidence="1">
    <location>
        <begin position="161"/>
        <end position="280"/>
    </location>
</feature>
<comment type="caution">
    <text evidence="2">The sequence shown here is derived from an EMBL/GenBank/DDBJ whole genome shotgun (WGS) entry which is preliminary data.</text>
</comment>
<dbReference type="GO" id="GO:0010468">
    <property type="term" value="P:regulation of gene expression"/>
    <property type="evidence" value="ECO:0007669"/>
    <property type="project" value="InterPro"/>
</dbReference>